<proteinExistence type="predicted"/>
<dbReference type="Proteomes" id="UP000823775">
    <property type="component" value="Unassembled WGS sequence"/>
</dbReference>
<protein>
    <submittedName>
        <fullName evidence="2">Uncharacterized protein</fullName>
    </submittedName>
</protein>
<feature type="non-terminal residue" evidence="2">
    <location>
        <position position="1"/>
    </location>
</feature>
<evidence type="ECO:0000256" key="1">
    <source>
        <dbReference type="SAM" id="MobiDB-lite"/>
    </source>
</evidence>
<evidence type="ECO:0000313" key="3">
    <source>
        <dbReference type="Proteomes" id="UP000823775"/>
    </source>
</evidence>
<reference evidence="2 3" key="1">
    <citation type="journal article" date="2021" name="BMC Genomics">
        <title>Datura genome reveals duplications of psychoactive alkaloid biosynthetic genes and high mutation rate following tissue culture.</title>
        <authorList>
            <person name="Rajewski A."/>
            <person name="Carter-House D."/>
            <person name="Stajich J."/>
            <person name="Litt A."/>
        </authorList>
    </citation>
    <scope>NUCLEOTIDE SEQUENCE [LARGE SCALE GENOMIC DNA]</scope>
    <source>
        <strain evidence="2">AR-01</strain>
    </source>
</reference>
<sequence length="160" mass="18350">GGEGTESDNEDPSADDAEESNDDGEEFGEDHNETEESSQKGKSVEESALNGKWNPSNSIQEEPKIRTNVLNEVLELKRLFEAYNIYWMDETPGKYSMDMVREFYANYYCTLQKNSPLRSAIKKEPVLDSFRVRAILVDISERTITRVLMGLYSVNMNYRV</sequence>
<name>A0ABS8WHC1_DATST</name>
<organism evidence="2 3">
    <name type="scientific">Datura stramonium</name>
    <name type="common">Jimsonweed</name>
    <name type="synonym">Common thornapple</name>
    <dbReference type="NCBI Taxonomy" id="4076"/>
    <lineage>
        <taxon>Eukaryota</taxon>
        <taxon>Viridiplantae</taxon>
        <taxon>Streptophyta</taxon>
        <taxon>Embryophyta</taxon>
        <taxon>Tracheophyta</taxon>
        <taxon>Spermatophyta</taxon>
        <taxon>Magnoliopsida</taxon>
        <taxon>eudicotyledons</taxon>
        <taxon>Gunneridae</taxon>
        <taxon>Pentapetalae</taxon>
        <taxon>asterids</taxon>
        <taxon>lamiids</taxon>
        <taxon>Solanales</taxon>
        <taxon>Solanaceae</taxon>
        <taxon>Solanoideae</taxon>
        <taxon>Datureae</taxon>
        <taxon>Datura</taxon>
    </lineage>
</organism>
<accession>A0ABS8WHC1</accession>
<feature type="region of interest" description="Disordered" evidence="1">
    <location>
        <begin position="1"/>
        <end position="64"/>
    </location>
</feature>
<gene>
    <name evidence="2" type="ORF">HAX54_044968</name>
</gene>
<feature type="compositionally biased region" description="Acidic residues" evidence="1">
    <location>
        <begin position="1"/>
        <end position="36"/>
    </location>
</feature>
<evidence type="ECO:0000313" key="2">
    <source>
        <dbReference type="EMBL" id="MCE3049477.1"/>
    </source>
</evidence>
<comment type="caution">
    <text evidence="2">The sequence shown here is derived from an EMBL/GenBank/DDBJ whole genome shotgun (WGS) entry which is preliminary data.</text>
</comment>
<dbReference type="EMBL" id="JACEIK010006922">
    <property type="protein sequence ID" value="MCE3049477.1"/>
    <property type="molecule type" value="Genomic_DNA"/>
</dbReference>
<keyword evidence="3" id="KW-1185">Reference proteome</keyword>